<dbReference type="PANTHER" id="PTHR11933:SF5">
    <property type="entry name" value="MITOCHONDRIAL TRNA-SPECIFIC 2-THIOURIDYLASE 1"/>
    <property type="match status" value="1"/>
</dbReference>
<reference key="2">
    <citation type="submission" date="2011-08" db="EMBL/GenBank/DDBJ databases">
        <title>Genome sequence of Naumovozyma castellii.</title>
        <authorList>
            <person name="Gordon J.L."/>
            <person name="Armisen D."/>
            <person name="Proux-Wera E."/>
            <person name="OhEigeartaigh S.S."/>
            <person name="Byrne K.P."/>
            <person name="Wolfe K.H."/>
        </authorList>
    </citation>
    <scope>NUCLEOTIDE SEQUENCE</scope>
    <source>
        <strain>Type strain:CBS 4309</strain>
    </source>
</reference>
<dbReference type="EC" id="2.8.1.14" evidence="3"/>
<evidence type="ECO:0000256" key="11">
    <source>
        <dbReference type="ARBA" id="ARBA00049564"/>
    </source>
</evidence>
<dbReference type="Pfam" id="PF20258">
    <property type="entry name" value="tRNA_Me_trans_C"/>
    <property type="match status" value="1"/>
</dbReference>
<dbReference type="FunCoup" id="G0VK44">
    <property type="interactions" value="402"/>
</dbReference>
<dbReference type="Gene3D" id="2.30.30.280">
    <property type="entry name" value="Adenine nucleotide alpha hydrolases-like domains"/>
    <property type="match status" value="1"/>
</dbReference>
<comment type="similarity">
    <text evidence="2">Belongs to the MnmA/TRMU family.</text>
</comment>
<evidence type="ECO:0000256" key="3">
    <source>
        <dbReference type="ARBA" id="ARBA00011953"/>
    </source>
</evidence>
<dbReference type="Pfam" id="PF03054">
    <property type="entry name" value="tRNA_Me_trans"/>
    <property type="match status" value="1"/>
</dbReference>
<dbReference type="InterPro" id="IPR004506">
    <property type="entry name" value="MnmA-like"/>
</dbReference>
<dbReference type="FunFam" id="2.30.30.280:FF:000001">
    <property type="entry name" value="tRNA-specific 2-thiouridylase MnmA"/>
    <property type="match status" value="1"/>
</dbReference>
<sequence length="413" mass="47534">MLNKYISLISKRVVDGYKPIRIPSKNDNIIIAMSSGVDSSVAALLYARQYPNVRGIYMQNWSNSQSLDDPAKEPCYEKDWRDVRKVAKYLNIPVEKVNFEKDYWLDVFEPMLKNYELGLTPNPDVGCNRFVKFGRLKIYLDEKYGIDNYYLITGHYSRILEVEEKENEFHLLRGYYKSKDQSYYLSQINTQILCQTLLPVGHLTKPEVRELASYYELPTATKPDSQGICFVNNSQHGKFKNFLKHYLPQAKGDIITLHPSTGEKIKWGEHDGLWSYTLGQKVGISMPQADERYNGTWFVSRKIDETNEIVIVRGRDNAALYTDTINVQDFIHMGHNTNSLRTEIDDGIRDGTLTIQARSLQEPIQVKSCEFESNESPNIHTLKLIKPQRAIAPGQYCCLYINERVLGSGTITK</sequence>
<dbReference type="AlphaFoldDB" id="G0VK44"/>
<evidence type="ECO:0000256" key="7">
    <source>
        <dbReference type="ARBA" id="ARBA00022741"/>
    </source>
</evidence>
<evidence type="ECO:0000256" key="4">
    <source>
        <dbReference type="ARBA" id="ARBA00022555"/>
    </source>
</evidence>
<evidence type="ECO:0000256" key="8">
    <source>
        <dbReference type="ARBA" id="ARBA00022840"/>
    </source>
</evidence>
<evidence type="ECO:0000256" key="10">
    <source>
        <dbReference type="ARBA" id="ARBA00023157"/>
    </source>
</evidence>
<dbReference type="eggNOG" id="KOG2805">
    <property type="taxonomic scope" value="Eukaryota"/>
</dbReference>
<dbReference type="EMBL" id="HE576760">
    <property type="protein sequence ID" value="CCC71878.1"/>
    <property type="molecule type" value="Genomic_DNA"/>
</dbReference>
<feature type="domain" description="tRNA-specific 2-thiouridylase MnmA-like central" evidence="13">
    <location>
        <begin position="240"/>
        <end position="313"/>
    </location>
</feature>
<keyword evidence="6" id="KW-0819">tRNA processing</keyword>
<dbReference type="KEGG" id="ncs:NCAS_0I02100"/>
<dbReference type="InterPro" id="IPR014729">
    <property type="entry name" value="Rossmann-like_a/b/a_fold"/>
</dbReference>
<evidence type="ECO:0000256" key="9">
    <source>
        <dbReference type="ARBA" id="ARBA00022884"/>
    </source>
</evidence>
<dbReference type="FunFam" id="3.40.50.620:FF:000115">
    <property type="entry name" value="tRNA-specific 2-thiouridylase MnmA"/>
    <property type="match status" value="1"/>
</dbReference>
<dbReference type="OrthoDB" id="3685at2759"/>
<dbReference type="GeneID" id="96905565"/>
<evidence type="ECO:0000256" key="2">
    <source>
        <dbReference type="ARBA" id="ARBA00006191"/>
    </source>
</evidence>
<dbReference type="Proteomes" id="UP000001640">
    <property type="component" value="Chromosome 9"/>
</dbReference>
<keyword evidence="15" id="KW-1185">Reference proteome</keyword>
<dbReference type="GO" id="GO:0005739">
    <property type="term" value="C:mitochondrion"/>
    <property type="evidence" value="ECO:0007669"/>
    <property type="project" value="EnsemblFungi"/>
</dbReference>
<dbReference type="InParanoid" id="G0VK44"/>
<dbReference type="GO" id="GO:1990799">
    <property type="term" value="P:mitochondrial tRNA wobble position uridine thiolation"/>
    <property type="evidence" value="ECO:0007669"/>
    <property type="project" value="EnsemblFungi"/>
</dbReference>
<comment type="function">
    <text evidence="1">Catalyzes the 2-thiolation of uridine at the wobble position (U34) of mitochondrial tRNA(Lys), tRNA(Glu) and tRNA(Gln). Required for the formation of 5-taurinomethyl-2-thiouridine (tm5s2U) of mitochondrial tRNA(Lys), tRNA(Glu), and tRNA(Gln) at the wobble position. ATP is required to activate the C2 atom of the wobble base.</text>
</comment>
<dbReference type="SUPFAM" id="SSF52402">
    <property type="entry name" value="Adenine nucleotide alpha hydrolases-like"/>
    <property type="match status" value="1"/>
</dbReference>
<reference evidence="14 15" key="1">
    <citation type="journal article" date="2011" name="Proc. Natl. Acad. Sci. U.S.A.">
        <title>Evolutionary erosion of yeast sex chromosomes by mating-type switching accidents.</title>
        <authorList>
            <person name="Gordon J.L."/>
            <person name="Armisen D."/>
            <person name="Proux-Wera E."/>
            <person name="Oheigeartaigh S.S."/>
            <person name="Byrne K.P."/>
            <person name="Wolfe K.H."/>
        </authorList>
    </citation>
    <scope>NUCLEOTIDE SEQUENCE [LARGE SCALE GENOMIC DNA]</scope>
    <source>
        <strain evidence="15">ATCC 76901 / BCRC 22586 / CBS 4309 / NBRC 1992 / NRRL Y-12630</strain>
    </source>
</reference>
<dbReference type="Gene3D" id="3.40.50.620">
    <property type="entry name" value="HUPs"/>
    <property type="match status" value="1"/>
</dbReference>
<dbReference type="RefSeq" id="XP_003678220.1">
    <property type="nucleotide sequence ID" value="XM_003678172.1"/>
</dbReference>
<evidence type="ECO:0000256" key="1">
    <source>
        <dbReference type="ARBA" id="ARBA00003986"/>
    </source>
</evidence>
<comment type="catalytic activity">
    <reaction evidence="11">
        <text>5-taurinomethyluridine(34) in tRNA + S-sulfanyl-L-cysteinyl-[protein] + AH2 + ATP = 5-taurinomethyl-2-thiouridine(34) in tRNA + L-cysteinyl-[protein] + A + AMP + diphosphate + H(+)</text>
        <dbReference type="Rhea" id="RHEA:47040"/>
        <dbReference type="Rhea" id="RHEA-COMP:10131"/>
        <dbReference type="Rhea" id="RHEA-COMP:11726"/>
        <dbReference type="Rhea" id="RHEA-COMP:11732"/>
        <dbReference type="Rhea" id="RHEA-COMP:11733"/>
        <dbReference type="ChEBI" id="CHEBI:13193"/>
        <dbReference type="ChEBI" id="CHEBI:15378"/>
        <dbReference type="ChEBI" id="CHEBI:17499"/>
        <dbReference type="ChEBI" id="CHEBI:29950"/>
        <dbReference type="ChEBI" id="CHEBI:30616"/>
        <dbReference type="ChEBI" id="CHEBI:33019"/>
        <dbReference type="ChEBI" id="CHEBI:61963"/>
        <dbReference type="ChEBI" id="CHEBI:87171"/>
        <dbReference type="ChEBI" id="CHEBI:87172"/>
        <dbReference type="ChEBI" id="CHEBI:456215"/>
        <dbReference type="EC" id="2.8.1.14"/>
    </reaction>
</comment>
<evidence type="ECO:0000259" key="12">
    <source>
        <dbReference type="Pfam" id="PF20258"/>
    </source>
</evidence>
<feature type="domain" description="tRNA-specific 2-thiouridylase MnmA-like C-terminal" evidence="12">
    <location>
        <begin position="349"/>
        <end position="411"/>
    </location>
</feature>
<dbReference type="InterPro" id="IPR023382">
    <property type="entry name" value="MnmA-like_central_sf"/>
</dbReference>
<dbReference type="HOGENOM" id="CLU_035188_1_2_1"/>
<dbReference type="NCBIfam" id="NF001138">
    <property type="entry name" value="PRK00143.1"/>
    <property type="match status" value="1"/>
</dbReference>
<accession>G0VK44</accession>
<dbReference type="GO" id="GO:0005524">
    <property type="term" value="F:ATP binding"/>
    <property type="evidence" value="ECO:0007669"/>
    <property type="project" value="UniProtKB-KW"/>
</dbReference>
<keyword evidence="8" id="KW-0067">ATP-binding</keyword>
<dbReference type="STRING" id="1064592.G0VK44"/>
<dbReference type="Pfam" id="PF20259">
    <property type="entry name" value="tRNA_Me_trans_M"/>
    <property type="match status" value="1"/>
</dbReference>
<dbReference type="NCBIfam" id="TIGR00420">
    <property type="entry name" value="trmU"/>
    <property type="match status" value="1"/>
</dbReference>
<dbReference type="InterPro" id="IPR046885">
    <property type="entry name" value="MnmA-like_C"/>
</dbReference>
<name>G0VK44_NAUCA</name>
<keyword evidence="10" id="KW-1015">Disulfide bond</keyword>
<keyword evidence="4" id="KW-0820">tRNA-binding</keyword>
<keyword evidence="9" id="KW-0694">RNA-binding</keyword>
<evidence type="ECO:0000259" key="13">
    <source>
        <dbReference type="Pfam" id="PF20259"/>
    </source>
</evidence>
<keyword evidence="5" id="KW-0808">Transferase</keyword>
<gene>
    <name evidence="14" type="primary">NCAS0I02100</name>
    <name evidence="14" type="ordered locus">NCAS_0I02100</name>
</gene>
<dbReference type="OMA" id="PFYVWDL"/>
<evidence type="ECO:0000256" key="5">
    <source>
        <dbReference type="ARBA" id="ARBA00022679"/>
    </source>
</evidence>
<protein>
    <recommendedName>
        <fullName evidence="3">tRNA-5-taurinomethyluridine 2-sulfurtransferase</fullName>
        <ecNumber evidence="3">2.8.1.14</ecNumber>
    </recommendedName>
</protein>
<dbReference type="GO" id="GO:0103016">
    <property type="term" value="F:tRNA-uridine 2-sulfurtransferase activity"/>
    <property type="evidence" value="ECO:0007669"/>
    <property type="project" value="EnsemblFungi"/>
</dbReference>
<proteinExistence type="inferred from homology"/>
<keyword evidence="7" id="KW-0547">Nucleotide-binding</keyword>
<evidence type="ECO:0000256" key="6">
    <source>
        <dbReference type="ARBA" id="ARBA00022694"/>
    </source>
</evidence>
<dbReference type="InterPro" id="IPR046884">
    <property type="entry name" value="MnmA-like_central"/>
</dbReference>
<evidence type="ECO:0000313" key="15">
    <source>
        <dbReference type="Proteomes" id="UP000001640"/>
    </source>
</evidence>
<dbReference type="Gene3D" id="2.40.30.10">
    <property type="entry name" value="Translation factors"/>
    <property type="match status" value="1"/>
</dbReference>
<evidence type="ECO:0000313" key="14">
    <source>
        <dbReference type="EMBL" id="CCC71878.1"/>
    </source>
</evidence>
<dbReference type="PANTHER" id="PTHR11933">
    <property type="entry name" value="TRNA 5-METHYLAMINOMETHYL-2-THIOURIDYLATE -METHYLTRANSFERASE"/>
    <property type="match status" value="1"/>
</dbReference>
<dbReference type="GO" id="GO:0000049">
    <property type="term" value="F:tRNA binding"/>
    <property type="evidence" value="ECO:0007669"/>
    <property type="project" value="UniProtKB-KW"/>
</dbReference>
<organism evidence="14 15">
    <name type="scientific">Naumovozyma castellii</name>
    <name type="common">Yeast</name>
    <name type="synonym">Saccharomyces castellii</name>
    <dbReference type="NCBI Taxonomy" id="27288"/>
    <lineage>
        <taxon>Eukaryota</taxon>
        <taxon>Fungi</taxon>
        <taxon>Dikarya</taxon>
        <taxon>Ascomycota</taxon>
        <taxon>Saccharomycotina</taxon>
        <taxon>Saccharomycetes</taxon>
        <taxon>Saccharomycetales</taxon>
        <taxon>Saccharomycetaceae</taxon>
        <taxon>Naumovozyma</taxon>
    </lineage>
</organism>
<dbReference type="CDD" id="cd01998">
    <property type="entry name" value="MnmA_TRMU-like"/>
    <property type="match status" value="1"/>
</dbReference>